<dbReference type="PANTHER" id="PTHR34598:SF3">
    <property type="entry name" value="OXIDOREDUCTASE AN1597"/>
    <property type="match status" value="1"/>
</dbReference>
<accession>A0A1E7EN98</accession>
<comment type="similarity">
    <text evidence="1">Belongs to the asaB hydroxylase/desaturase family.</text>
</comment>
<gene>
    <name evidence="2" type="ORF">FRACYDRAFT_197747</name>
</gene>
<dbReference type="OrthoDB" id="412788at2759"/>
<dbReference type="EMBL" id="KV784386">
    <property type="protein sequence ID" value="OEU07324.1"/>
    <property type="molecule type" value="Genomic_DNA"/>
</dbReference>
<protein>
    <submittedName>
        <fullName evidence="2">Uncharacterized protein</fullName>
    </submittedName>
</protein>
<dbReference type="GO" id="GO:0016491">
    <property type="term" value="F:oxidoreductase activity"/>
    <property type="evidence" value="ECO:0007669"/>
    <property type="project" value="InterPro"/>
</dbReference>
<dbReference type="NCBIfam" id="NF041278">
    <property type="entry name" value="CmcJ_NvfI_EfuI"/>
    <property type="match status" value="1"/>
</dbReference>
<evidence type="ECO:0000313" key="2">
    <source>
        <dbReference type="EMBL" id="OEU07324.1"/>
    </source>
</evidence>
<dbReference type="PANTHER" id="PTHR34598">
    <property type="entry name" value="BLL6449 PROTEIN"/>
    <property type="match status" value="1"/>
</dbReference>
<evidence type="ECO:0000313" key="3">
    <source>
        <dbReference type="Proteomes" id="UP000095751"/>
    </source>
</evidence>
<dbReference type="InParanoid" id="A0A1E7EN98"/>
<keyword evidence="3" id="KW-1185">Reference proteome</keyword>
<dbReference type="AlphaFoldDB" id="A0A1E7EN98"/>
<name>A0A1E7EN98_9STRA</name>
<dbReference type="InterPro" id="IPR044053">
    <property type="entry name" value="AsaB-like"/>
</dbReference>
<proteinExistence type="inferred from homology"/>
<evidence type="ECO:0000256" key="1">
    <source>
        <dbReference type="ARBA" id="ARBA00023604"/>
    </source>
</evidence>
<dbReference type="Proteomes" id="UP000095751">
    <property type="component" value="Unassembled WGS sequence"/>
</dbReference>
<sequence length="329" mass="37910">MNYVTPDTTLISSRRNLEGTDSTLEGANWDTVECRIHNARGKGFVLNKNGFELVHHDISKISKKSNDNDTDNDDIDFFNQDDVVRRYYKSCEDLITETLLKDDEYHSNNTSFQVFAFDHNVRSSNKSNEKTIKNSTGGVVQIPVAVVHGDYTRVSAPQRLKDLSLPPKVNDVLRGRLGGSNATLLDPLQVMDATLDEEKPRRRYAFINVWRNIRKDEPIRQYPLACVDAMTSTFNEMRLRQIHYADRIGETYFCAHNEKHRWYYFPSMTFNEAMLIKQWDNTAGLARGSNEDTDLATMTLHCSLLDMTARPDDDRESVETRCVVIWDHE</sequence>
<dbReference type="KEGG" id="fcy:FRACYDRAFT_197747"/>
<organism evidence="2 3">
    <name type="scientific">Fragilariopsis cylindrus CCMP1102</name>
    <dbReference type="NCBI Taxonomy" id="635003"/>
    <lineage>
        <taxon>Eukaryota</taxon>
        <taxon>Sar</taxon>
        <taxon>Stramenopiles</taxon>
        <taxon>Ochrophyta</taxon>
        <taxon>Bacillariophyta</taxon>
        <taxon>Bacillariophyceae</taxon>
        <taxon>Bacillariophycidae</taxon>
        <taxon>Bacillariales</taxon>
        <taxon>Bacillariaceae</taxon>
        <taxon>Fragilariopsis</taxon>
    </lineage>
</organism>
<reference evidence="2 3" key="1">
    <citation type="submission" date="2016-09" db="EMBL/GenBank/DDBJ databases">
        <title>Extensive genetic diversity and differential bi-allelic expression allows diatom success in the polar Southern Ocean.</title>
        <authorList>
            <consortium name="DOE Joint Genome Institute"/>
            <person name="Mock T."/>
            <person name="Otillar R.P."/>
            <person name="Strauss J."/>
            <person name="Dupont C."/>
            <person name="Frickenhaus S."/>
            <person name="Maumus F."/>
            <person name="Mcmullan M."/>
            <person name="Sanges R."/>
            <person name="Schmutz J."/>
            <person name="Toseland A."/>
            <person name="Valas R."/>
            <person name="Veluchamy A."/>
            <person name="Ward B.J."/>
            <person name="Allen A."/>
            <person name="Barry K."/>
            <person name="Falciatore A."/>
            <person name="Ferrante M."/>
            <person name="Fortunato A.E."/>
            <person name="Gloeckner G."/>
            <person name="Gruber A."/>
            <person name="Hipkin R."/>
            <person name="Janech M."/>
            <person name="Kroth P."/>
            <person name="Leese F."/>
            <person name="Lindquist E."/>
            <person name="Lyon B.R."/>
            <person name="Martin J."/>
            <person name="Mayer C."/>
            <person name="Parker M."/>
            <person name="Quesneville H."/>
            <person name="Raymond J."/>
            <person name="Uhlig C."/>
            <person name="Valentin K.U."/>
            <person name="Worden A.Z."/>
            <person name="Armbrust E.V."/>
            <person name="Bowler C."/>
            <person name="Green B."/>
            <person name="Moulton V."/>
            <person name="Van Oosterhout C."/>
            <person name="Grigoriev I."/>
        </authorList>
    </citation>
    <scope>NUCLEOTIDE SEQUENCE [LARGE SCALE GENOMIC DNA]</scope>
    <source>
        <strain evidence="2 3">CCMP1102</strain>
    </source>
</reference>